<dbReference type="AlphaFoldDB" id="A0A424YWF4"/>
<dbReference type="Proteomes" id="UP000284763">
    <property type="component" value="Unassembled WGS sequence"/>
</dbReference>
<evidence type="ECO:0000259" key="1">
    <source>
        <dbReference type="Pfam" id="PF21758"/>
    </source>
</evidence>
<evidence type="ECO:0000313" key="2">
    <source>
        <dbReference type="EMBL" id="RQD84130.1"/>
    </source>
</evidence>
<sequence length="90" mass="10039">GGEEHIGSSCMAYFDSFRNLAITSVMSVPEHKEEEIANNCAKKICESTKKTTVFVAGIHLDNITKKEIQDIVDASYYLVDKLISILEENN</sequence>
<dbReference type="InterPro" id="IPR048844">
    <property type="entry name" value="LpdD_chaperone-like"/>
</dbReference>
<dbReference type="Pfam" id="PF21758">
    <property type="entry name" value="PAC_bac"/>
    <property type="match status" value="1"/>
</dbReference>
<comment type="caution">
    <text evidence="2">The sequence shown here is derived from an EMBL/GenBank/DDBJ whole genome shotgun (WGS) entry which is preliminary data.</text>
</comment>
<dbReference type="EMBL" id="QZAB01000372">
    <property type="protein sequence ID" value="RQD84130.1"/>
    <property type="molecule type" value="Genomic_DNA"/>
</dbReference>
<proteinExistence type="predicted"/>
<organism evidence="2 3">
    <name type="scientific">Methanosalsum natronophilum</name>
    <dbReference type="NCBI Taxonomy" id="768733"/>
    <lineage>
        <taxon>Archaea</taxon>
        <taxon>Methanobacteriati</taxon>
        <taxon>Methanobacteriota</taxon>
        <taxon>Stenosarchaea group</taxon>
        <taxon>Methanomicrobia</taxon>
        <taxon>Methanosarcinales</taxon>
        <taxon>Methanosarcinaceae</taxon>
        <taxon>Methanosalsum</taxon>
    </lineage>
</organism>
<name>A0A424YWF4_9EURY</name>
<gene>
    <name evidence="2" type="ORF">D5R95_05900</name>
</gene>
<accession>A0A424YWF4</accession>
<feature type="domain" description="Prenylated flavin chaperone LpdD-like" evidence="1">
    <location>
        <begin position="1"/>
        <end position="86"/>
    </location>
</feature>
<feature type="non-terminal residue" evidence="2">
    <location>
        <position position="1"/>
    </location>
</feature>
<reference evidence="2 3" key="1">
    <citation type="submission" date="2018-08" db="EMBL/GenBank/DDBJ databases">
        <title>The metabolism and importance of syntrophic acetate oxidation coupled to methane or sulfide production in haloalkaline environments.</title>
        <authorList>
            <person name="Timmers P.H.A."/>
            <person name="Vavourakis C.D."/>
            <person name="Sorokin D.Y."/>
            <person name="Sinninghe Damste J.S."/>
            <person name="Muyzer G."/>
            <person name="Stams A.J.M."/>
            <person name="Plugge C.M."/>
        </authorList>
    </citation>
    <scope>NUCLEOTIDE SEQUENCE [LARGE SCALE GENOMIC DNA]</scope>
    <source>
        <strain evidence="2">MSAO_Arc3</strain>
    </source>
</reference>
<evidence type="ECO:0000313" key="3">
    <source>
        <dbReference type="Proteomes" id="UP000284763"/>
    </source>
</evidence>
<protein>
    <recommendedName>
        <fullName evidence="1">Prenylated flavin chaperone LpdD-like domain-containing protein</fullName>
    </recommendedName>
</protein>